<dbReference type="Proteomes" id="UP000195402">
    <property type="component" value="Unassembled WGS sequence"/>
</dbReference>
<sequence length="396" mass="43948">MALMGGIKQLILVVLLYVISLSYYCVVEGRGRSISKEEEDHLELDKQLRILNKPPVKTIQTKDGDIFDCINIYEQPAFDHPLLKNHKIQMKPTSSPRILSDETSSSSSSVDQSLNVLKRFDCPEKTVPIRRTSREDLIRAKSFSESFNNGGIRPMLSDEPGQHVTILKSRDNHQFYGVRGTINTATPNVVNDQFSSSQVWIEAGPADDINTIHTGWAVAPSLFGDNKARVFVYWNAKPSKGCFNLLCPGFVQVDKDLTVGTVIDKISEYGGTQFDIDFLLFQDNVTGYWWLRAGKEEKDIGQSGTFVAWGGLVRTGSSGSSSPPMGNGHFPDHDFYKACSVIHMQVVDATNTLVDIKESETEIHTDSTSCYLLEYDGLIKEQGKSFLFGGPGGNQC</sequence>
<dbReference type="InterPro" id="IPR025521">
    <property type="entry name" value="Neprosin_propep"/>
</dbReference>
<evidence type="ECO:0000259" key="2">
    <source>
        <dbReference type="PROSITE" id="PS52045"/>
    </source>
</evidence>
<evidence type="ECO:0000313" key="3">
    <source>
        <dbReference type="EMBL" id="OVA12481.1"/>
    </source>
</evidence>
<evidence type="ECO:0000256" key="1">
    <source>
        <dbReference type="SAM" id="Phobius"/>
    </source>
</evidence>
<dbReference type="InterPro" id="IPR053168">
    <property type="entry name" value="Glutamic_endopeptidase"/>
</dbReference>
<dbReference type="InParanoid" id="A0A200QPT7"/>
<dbReference type="Pfam" id="PF14365">
    <property type="entry name" value="Neprosin_AP"/>
    <property type="match status" value="1"/>
</dbReference>
<dbReference type="PANTHER" id="PTHR31589:SF110">
    <property type="entry name" value="PROTEIN, PUTATIVE (DUF239)-RELATED"/>
    <property type="match status" value="1"/>
</dbReference>
<feature type="transmembrane region" description="Helical" evidence="1">
    <location>
        <begin position="6"/>
        <end position="26"/>
    </location>
</feature>
<feature type="domain" description="Neprosin PEP catalytic" evidence="2">
    <location>
        <begin position="156"/>
        <end position="396"/>
    </location>
</feature>
<reference evidence="3 4" key="1">
    <citation type="journal article" date="2017" name="Mol. Plant">
        <title>The Genome of Medicinal Plant Macleaya cordata Provides New Insights into Benzylisoquinoline Alkaloids Metabolism.</title>
        <authorList>
            <person name="Liu X."/>
            <person name="Liu Y."/>
            <person name="Huang P."/>
            <person name="Ma Y."/>
            <person name="Qing Z."/>
            <person name="Tang Q."/>
            <person name="Cao H."/>
            <person name="Cheng P."/>
            <person name="Zheng Y."/>
            <person name="Yuan Z."/>
            <person name="Zhou Y."/>
            <person name="Liu J."/>
            <person name="Tang Z."/>
            <person name="Zhuo Y."/>
            <person name="Zhang Y."/>
            <person name="Yu L."/>
            <person name="Huang J."/>
            <person name="Yang P."/>
            <person name="Peng Q."/>
            <person name="Zhang J."/>
            <person name="Jiang W."/>
            <person name="Zhang Z."/>
            <person name="Lin K."/>
            <person name="Ro D.K."/>
            <person name="Chen X."/>
            <person name="Xiong X."/>
            <person name="Shang Y."/>
            <person name="Huang S."/>
            <person name="Zeng J."/>
        </authorList>
    </citation>
    <scope>NUCLEOTIDE SEQUENCE [LARGE SCALE GENOMIC DNA]</scope>
    <source>
        <strain evidence="4">cv. BLH2017</strain>
        <tissue evidence="3">Root</tissue>
    </source>
</reference>
<name>A0A200QPT7_MACCD</name>
<keyword evidence="4" id="KW-1185">Reference proteome</keyword>
<dbReference type="AlphaFoldDB" id="A0A200QPT7"/>
<protein>
    <recommendedName>
        <fullName evidence="2">Neprosin PEP catalytic domain-containing protein</fullName>
    </recommendedName>
</protein>
<dbReference type="Pfam" id="PF03080">
    <property type="entry name" value="Neprosin"/>
    <property type="match status" value="1"/>
</dbReference>
<dbReference type="Gene3D" id="3.90.1320.10">
    <property type="entry name" value="Outer-capsid protein sigma 3, large lobe"/>
    <property type="match status" value="1"/>
</dbReference>
<evidence type="ECO:0000313" key="4">
    <source>
        <dbReference type="Proteomes" id="UP000195402"/>
    </source>
</evidence>
<keyword evidence="1" id="KW-0812">Transmembrane</keyword>
<accession>A0A200QPT7</accession>
<dbReference type="PROSITE" id="PS52045">
    <property type="entry name" value="NEPROSIN_PEP_CD"/>
    <property type="match status" value="1"/>
</dbReference>
<dbReference type="STRING" id="56857.A0A200QPT7"/>
<gene>
    <name evidence="3" type="ORF">BVC80_1791g51</name>
</gene>
<keyword evidence="1" id="KW-0472">Membrane</keyword>
<dbReference type="OMA" id="WLNIENT"/>
<organism evidence="3 4">
    <name type="scientific">Macleaya cordata</name>
    <name type="common">Five-seeded plume-poppy</name>
    <name type="synonym">Bocconia cordata</name>
    <dbReference type="NCBI Taxonomy" id="56857"/>
    <lineage>
        <taxon>Eukaryota</taxon>
        <taxon>Viridiplantae</taxon>
        <taxon>Streptophyta</taxon>
        <taxon>Embryophyta</taxon>
        <taxon>Tracheophyta</taxon>
        <taxon>Spermatophyta</taxon>
        <taxon>Magnoliopsida</taxon>
        <taxon>Ranunculales</taxon>
        <taxon>Papaveraceae</taxon>
        <taxon>Papaveroideae</taxon>
        <taxon>Macleaya</taxon>
    </lineage>
</organism>
<dbReference type="OrthoDB" id="1858978at2759"/>
<dbReference type="EMBL" id="MVGT01001380">
    <property type="protein sequence ID" value="OVA12481.1"/>
    <property type="molecule type" value="Genomic_DNA"/>
</dbReference>
<dbReference type="InterPro" id="IPR004314">
    <property type="entry name" value="Neprosin"/>
</dbReference>
<proteinExistence type="predicted"/>
<dbReference type="PANTHER" id="PTHR31589">
    <property type="entry name" value="PROTEIN, PUTATIVE (DUF239)-RELATED-RELATED"/>
    <property type="match status" value="1"/>
</dbReference>
<keyword evidence="1" id="KW-1133">Transmembrane helix</keyword>
<comment type="caution">
    <text evidence="3">The sequence shown here is derived from an EMBL/GenBank/DDBJ whole genome shotgun (WGS) entry which is preliminary data.</text>
</comment>